<dbReference type="InterPro" id="IPR000914">
    <property type="entry name" value="SBP_5_dom"/>
</dbReference>
<reference evidence="5" key="1">
    <citation type="journal article" date="2019" name="Int. J. Syst. Evol. Microbiol.">
        <title>The Global Catalogue of Microorganisms (GCM) 10K type strain sequencing project: providing services to taxonomists for standard genome sequencing and annotation.</title>
        <authorList>
            <consortium name="The Broad Institute Genomics Platform"/>
            <consortium name="The Broad Institute Genome Sequencing Center for Infectious Disease"/>
            <person name="Wu L."/>
            <person name="Ma J."/>
        </authorList>
    </citation>
    <scope>NUCLEOTIDE SEQUENCE [LARGE SCALE GENOMIC DNA]</scope>
    <source>
        <strain evidence="5">JCM 11896</strain>
    </source>
</reference>
<feature type="region of interest" description="Disordered" evidence="1">
    <location>
        <begin position="434"/>
        <end position="477"/>
    </location>
</feature>
<evidence type="ECO:0000259" key="3">
    <source>
        <dbReference type="Pfam" id="PF00496"/>
    </source>
</evidence>
<feature type="compositionally biased region" description="Acidic residues" evidence="1">
    <location>
        <begin position="451"/>
        <end position="463"/>
    </location>
</feature>
<feature type="chain" id="PRO_5047318674" description="Solute-binding protein family 5 domain-containing protein" evidence="2">
    <location>
        <begin position="26"/>
        <end position="552"/>
    </location>
</feature>
<feature type="domain" description="Solute-binding protein family 5" evidence="3">
    <location>
        <begin position="82"/>
        <end position="405"/>
    </location>
</feature>
<dbReference type="Gene3D" id="3.10.105.10">
    <property type="entry name" value="Dipeptide-binding Protein, Domain 3"/>
    <property type="match status" value="1"/>
</dbReference>
<dbReference type="PROSITE" id="PS51257">
    <property type="entry name" value="PROKAR_LIPOPROTEIN"/>
    <property type="match status" value="1"/>
</dbReference>
<organism evidence="4 5">
    <name type="scientific">Pseudonocardia kongjuensis</name>
    <dbReference type="NCBI Taxonomy" id="102227"/>
    <lineage>
        <taxon>Bacteria</taxon>
        <taxon>Bacillati</taxon>
        <taxon>Actinomycetota</taxon>
        <taxon>Actinomycetes</taxon>
        <taxon>Pseudonocardiales</taxon>
        <taxon>Pseudonocardiaceae</taxon>
        <taxon>Pseudonocardia</taxon>
    </lineage>
</organism>
<sequence length="552" mass="57321">MALTRRSFLRVTGAAAALAGIPALAACGAAADTTAPPLTVLFAGAGPLPPPDPHHVWRPVDRARAAAVADTLLVWSPEMRAVPHLAESVEPDPTGTRWRVRLRAAVAHDGRPITAADALASLRRIADPATGATAAPLLSGVDLTASRAVSPTELEIVLGAPDFLFPLVLGAPGTGIVRDGDGAAPVGTGAFRPHPVGPEVLLRHDGHWLGAAASPELRFLVDDDEENRFQALVEGRVDYAHDLFPHSVRRIMGRTGTRVLSAPGSATRFLEVGSGRADRLGRADLGGDGTAPDGGGPAGALFDDPRLREAVRLGIDREALVRRVLLDLGDPGDDLFGPGLEHHPADVPPVERDAARAAELVAAAGATGITVPLLFDPFDPLSRPAAAVIGEQLEEIGLFAEPREPDPVGAEPTPGIAFRRVPAQPIPLHLRAAALGSSPVPGPDTGNDNDGGGDSDSDSDSGPDGEPLGPPPAERPYAPRADVARLLAAATATPDDTVRGDALRRAQVLLRDAATVWSDGDEHVGISADLDGMEPARPDTVRWARFDRARLG</sequence>
<dbReference type="PANTHER" id="PTHR30290">
    <property type="entry name" value="PERIPLASMIC BINDING COMPONENT OF ABC TRANSPORTER"/>
    <property type="match status" value="1"/>
</dbReference>
<dbReference type="EMBL" id="BAAAJK010000007">
    <property type="protein sequence ID" value="GAA1386730.1"/>
    <property type="molecule type" value="Genomic_DNA"/>
</dbReference>
<evidence type="ECO:0000313" key="4">
    <source>
        <dbReference type="EMBL" id="GAA1386730.1"/>
    </source>
</evidence>
<accession>A0ABP4IBP0</accession>
<dbReference type="Gene3D" id="3.40.190.10">
    <property type="entry name" value="Periplasmic binding protein-like II"/>
    <property type="match status" value="1"/>
</dbReference>
<dbReference type="RefSeq" id="WP_344020977.1">
    <property type="nucleotide sequence ID" value="NZ_BAAAJK010000007.1"/>
</dbReference>
<dbReference type="PROSITE" id="PS51318">
    <property type="entry name" value="TAT"/>
    <property type="match status" value="1"/>
</dbReference>
<name>A0ABP4IBP0_9PSEU</name>
<dbReference type="InterPro" id="IPR039424">
    <property type="entry name" value="SBP_5"/>
</dbReference>
<feature type="signal peptide" evidence="2">
    <location>
        <begin position="1"/>
        <end position="25"/>
    </location>
</feature>
<gene>
    <name evidence="4" type="ORF">GCM10009613_21170</name>
</gene>
<comment type="caution">
    <text evidence="4">The sequence shown here is derived from an EMBL/GenBank/DDBJ whole genome shotgun (WGS) entry which is preliminary data.</text>
</comment>
<protein>
    <recommendedName>
        <fullName evidence="3">Solute-binding protein family 5 domain-containing protein</fullName>
    </recommendedName>
</protein>
<evidence type="ECO:0000256" key="1">
    <source>
        <dbReference type="SAM" id="MobiDB-lite"/>
    </source>
</evidence>
<proteinExistence type="predicted"/>
<evidence type="ECO:0000313" key="5">
    <source>
        <dbReference type="Proteomes" id="UP001501414"/>
    </source>
</evidence>
<evidence type="ECO:0000256" key="2">
    <source>
        <dbReference type="SAM" id="SignalP"/>
    </source>
</evidence>
<dbReference type="Gene3D" id="3.90.76.10">
    <property type="entry name" value="Dipeptide-binding Protein, Domain 1"/>
    <property type="match status" value="1"/>
</dbReference>
<keyword evidence="5" id="KW-1185">Reference proteome</keyword>
<dbReference type="Proteomes" id="UP001501414">
    <property type="component" value="Unassembled WGS sequence"/>
</dbReference>
<dbReference type="InterPro" id="IPR006311">
    <property type="entry name" value="TAT_signal"/>
</dbReference>
<dbReference type="SUPFAM" id="SSF53850">
    <property type="entry name" value="Periplasmic binding protein-like II"/>
    <property type="match status" value="1"/>
</dbReference>
<dbReference type="Pfam" id="PF00496">
    <property type="entry name" value="SBP_bac_5"/>
    <property type="match status" value="1"/>
</dbReference>
<keyword evidence="2" id="KW-0732">Signal</keyword>